<proteinExistence type="predicted"/>
<evidence type="ECO:0000313" key="2">
    <source>
        <dbReference type="Proteomes" id="UP000076842"/>
    </source>
</evidence>
<sequence>MGVGVVGALVIQVSTSAGPHYTIIPLAIGDETPNLANTGLLFVDETRNFTDLDNRLVAFKIANGASTSHPFTCVISFNSTLPSGGYIATLELINGQLGWLGATGYCTFLQQTAQPAVRHLAGFVK</sequence>
<dbReference type="OrthoDB" id="10422465at2759"/>
<name>A0A165IMR1_9BASI</name>
<dbReference type="EMBL" id="KV423928">
    <property type="protein sequence ID" value="KZT60775.1"/>
    <property type="molecule type" value="Genomic_DNA"/>
</dbReference>
<protein>
    <submittedName>
        <fullName evidence="1">Uncharacterized protein</fullName>
    </submittedName>
</protein>
<organism evidence="1 2">
    <name type="scientific">Calocera cornea HHB12733</name>
    <dbReference type="NCBI Taxonomy" id="1353952"/>
    <lineage>
        <taxon>Eukaryota</taxon>
        <taxon>Fungi</taxon>
        <taxon>Dikarya</taxon>
        <taxon>Basidiomycota</taxon>
        <taxon>Agaricomycotina</taxon>
        <taxon>Dacrymycetes</taxon>
        <taxon>Dacrymycetales</taxon>
        <taxon>Dacrymycetaceae</taxon>
        <taxon>Calocera</taxon>
    </lineage>
</organism>
<dbReference type="Proteomes" id="UP000076842">
    <property type="component" value="Unassembled WGS sequence"/>
</dbReference>
<reference evidence="1 2" key="1">
    <citation type="journal article" date="2016" name="Mol. Biol. Evol.">
        <title>Comparative Genomics of Early-Diverging Mushroom-Forming Fungi Provides Insights into the Origins of Lignocellulose Decay Capabilities.</title>
        <authorList>
            <person name="Nagy L.G."/>
            <person name="Riley R."/>
            <person name="Tritt A."/>
            <person name="Adam C."/>
            <person name="Daum C."/>
            <person name="Floudas D."/>
            <person name="Sun H."/>
            <person name="Yadav J.S."/>
            <person name="Pangilinan J."/>
            <person name="Larsson K.H."/>
            <person name="Matsuura K."/>
            <person name="Barry K."/>
            <person name="Labutti K."/>
            <person name="Kuo R."/>
            <person name="Ohm R.A."/>
            <person name="Bhattacharya S.S."/>
            <person name="Shirouzu T."/>
            <person name="Yoshinaga Y."/>
            <person name="Martin F.M."/>
            <person name="Grigoriev I.V."/>
            <person name="Hibbett D.S."/>
        </authorList>
    </citation>
    <scope>NUCLEOTIDE SEQUENCE [LARGE SCALE GENOMIC DNA]</scope>
    <source>
        <strain evidence="1 2">HHB12733</strain>
    </source>
</reference>
<dbReference type="AlphaFoldDB" id="A0A165IMR1"/>
<dbReference type="InParanoid" id="A0A165IMR1"/>
<gene>
    <name evidence="1" type="ORF">CALCODRAFT_553487</name>
</gene>
<accession>A0A165IMR1</accession>
<evidence type="ECO:0000313" key="1">
    <source>
        <dbReference type="EMBL" id="KZT60775.1"/>
    </source>
</evidence>
<keyword evidence="2" id="KW-1185">Reference proteome</keyword>